<dbReference type="OMA" id="HACERRP"/>
<comment type="caution">
    <text evidence="2">The sequence shown here is derived from an EMBL/GenBank/DDBJ whole genome shotgun (WGS) entry which is preliminary data.</text>
</comment>
<feature type="region of interest" description="Disordered" evidence="1">
    <location>
        <begin position="130"/>
        <end position="250"/>
    </location>
</feature>
<feature type="compositionally biased region" description="Basic and acidic residues" evidence="1">
    <location>
        <begin position="85"/>
        <end position="94"/>
    </location>
</feature>
<organism evidence="2 3">
    <name type="scientific">Leptomonas pyrrhocoris</name>
    <name type="common">Firebug parasite</name>
    <dbReference type="NCBI Taxonomy" id="157538"/>
    <lineage>
        <taxon>Eukaryota</taxon>
        <taxon>Discoba</taxon>
        <taxon>Euglenozoa</taxon>
        <taxon>Kinetoplastea</taxon>
        <taxon>Metakinetoplastina</taxon>
        <taxon>Trypanosomatida</taxon>
        <taxon>Trypanosomatidae</taxon>
        <taxon>Leishmaniinae</taxon>
        <taxon>Leptomonas</taxon>
    </lineage>
</organism>
<feature type="compositionally biased region" description="Pro residues" evidence="1">
    <location>
        <begin position="206"/>
        <end position="215"/>
    </location>
</feature>
<dbReference type="GeneID" id="26909442"/>
<evidence type="ECO:0000313" key="2">
    <source>
        <dbReference type="EMBL" id="KPA74495.1"/>
    </source>
</evidence>
<feature type="region of interest" description="Disordered" evidence="1">
    <location>
        <begin position="262"/>
        <end position="311"/>
    </location>
</feature>
<evidence type="ECO:0000256" key="1">
    <source>
        <dbReference type="SAM" id="MobiDB-lite"/>
    </source>
</evidence>
<dbReference type="EMBL" id="LGTL01000029">
    <property type="protein sequence ID" value="KPA74495.1"/>
    <property type="molecule type" value="Genomic_DNA"/>
</dbReference>
<dbReference type="VEuPathDB" id="TriTrypDB:LpyrH10_29_0740"/>
<feature type="compositionally biased region" description="Low complexity" evidence="1">
    <location>
        <begin position="292"/>
        <end position="304"/>
    </location>
</feature>
<dbReference type="AlphaFoldDB" id="A0A0M9FRD1"/>
<feature type="compositionally biased region" description="Polar residues" evidence="1">
    <location>
        <begin position="12"/>
        <end position="22"/>
    </location>
</feature>
<dbReference type="RefSeq" id="XP_015652934.1">
    <property type="nucleotide sequence ID" value="XM_015808481.1"/>
</dbReference>
<accession>A0A0M9FRD1</accession>
<gene>
    <name evidence="2" type="ORF">ABB37_09159</name>
</gene>
<dbReference type="OrthoDB" id="10679826at2759"/>
<evidence type="ECO:0000313" key="3">
    <source>
        <dbReference type="Proteomes" id="UP000037923"/>
    </source>
</evidence>
<dbReference type="Proteomes" id="UP000037923">
    <property type="component" value="Unassembled WGS sequence"/>
</dbReference>
<keyword evidence="3" id="KW-1185">Reference proteome</keyword>
<feature type="region of interest" description="Disordered" evidence="1">
    <location>
        <begin position="1"/>
        <end position="94"/>
    </location>
</feature>
<protein>
    <submittedName>
        <fullName evidence="2">Uncharacterized protein</fullName>
    </submittedName>
</protein>
<name>A0A0M9FRD1_LEPPY</name>
<feature type="region of interest" description="Disordered" evidence="1">
    <location>
        <begin position="366"/>
        <end position="394"/>
    </location>
</feature>
<feature type="compositionally biased region" description="Low complexity" evidence="1">
    <location>
        <begin position="262"/>
        <end position="281"/>
    </location>
</feature>
<proteinExistence type="predicted"/>
<sequence length="419" mass="43905">MGSVCSVRGPSHSGTSSQNAVSISPEKKSASLSAVRPLAATELGSAAQRPSRPRHTRAASFRRQNIASKRRAHSRAGLTSPRVRSPADEQNRQQEVELNATNAATAVSAAPSARKRPFVLHTVATKDVVDDASSTSASTLSSRQQRAQRAHNAVKRNACEGAAHHSCAHRSTTASRKHKHRKSIVDVPTPPDNPLKSLDSSQVLPPLEPTTPPAPTCRMRSVRRDSEPLAAEAAAPESAATDKAVPPTAEKAVAEPVVQPPITTATAPTTTTATTTATAAVPQPPPPPPLPTSTAALPSPATAPESNSTGHSDAVFTGVMDANLLSEPGVECFQSVSIDTADNEESSFAYENGYGMFFIATPVSRRDSNSGGEAAPLTTAAAKQRPLSPPPTELKIVKPLSRRHRRGSFVSFGGEIRLS</sequence>
<reference evidence="2 3" key="1">
    <citation type="submission" date="2015-07" db="EMBL/GenBank/DDBJ databases">
        <title>High-quality genome of monoxenous trypanosomatid Leptomonas pyrrhocoris.</title>
        <authorList>
            <person name="Flegontov P."/>
            <person name="Butenko A."/>
            <person name="Firsov S."/>
            <person name="Vlcek C."/>
            <person name="Logacheva M.D."/>
            <person name="Field M."/>
            <person name="Filatov D."/>
            <person name="Flegontova O."/>
            <person name="Gerasimov E."/>
            <person name="Jackson A.P."/>
            <person name="Kelly S."/>
            <person name="Opperdoes F."/>
            <person name="O'Reilly A."/>
            <person name="Votypka J."/>
            <person name="Yurchenko V."/>
            <person name="Lukes J."/>
        </authorList>
    </citation>
    <scope>NUCLEOTIDE SEQUENCE [LARGE SCALE GENOMIC DNA]</scope>
    <source>
        <strain evidence="2">H10</strain>
    </source>
</reference>
<feature type="compositionally biased region" description="Low complexity" evidence="1">
    <location>
        <begin position="132"/>
        <end position="145"/>
    </location>
</feature>
<feature type="compositionally biased region" description="Pro residues" evidence="1">
    <location>
        <begin position="282"/>
        <end position="291"/>
    </location>
</feature>
<feature type="compositionally biased region" description="Low complexity" evidence="1">
    <location>
        <begin position="228"/>
        <end position="239"/>
    </location>
</feature>